<dbReference type="RefSeq" id="WP_111898340.1">
    <property type="nucleotide sequence ID" value="NZ_CP033459.1"/>
</dbReference>
<reference evidence="2 3" key="1">
    <citation type="submission" date="2018-11" db="EMBL/GenBank/DDBJ databases">
        <authorList>
            <person name="Na S.W."/>
            <person name="Baik M."/>
        </authorList>
    </citation>
    <scope>NUCLEOTIDE SEQUENCE [LARGE SCALE GENOMIC DNA]</scope>
    <source>
        <strain evidence="2 3">E39</strain>
    </source>
</reference>
<protein>
    <submittedName>
        <fullName evidence="2">DUF4294 domain-containing protein</fullName>
    </submittedName>
</protein>
<dbReference type="Proteomes" id="UP000249375">
    <property type="component" value="Chromosome"/>
</dbReference>
<feature type="signal peptide" evidence="1">
    <location>
        <begin position="1"/>
        <end position="21"/>
    </location>
</feature>
<evidence type="ECO:0000313" key="3">
    <source>
        <dbReference type="Proteomes" id="UP000249375"/>
    </source>
</evidence>
<dbReference type="Pfam" id="PF14127">
    <property type="entry name" value="DUF4294"/>
    <property type="match status" value="1"/>
</dbReference>
<feature type="chain" id="PRO_5024432353" evidence="1">
    <location>
        <begin position="22"/>
        <end position="209"/>
    </location>
</feature>
<gene>
    <name evidence="2" type="ORF">C7Y71_006915</name>
</gene>
<dbReference type="InterPro" id="IPR025636">
    <property type="entry name" value="DUF4294"/>
</dbReference>
<sequence length="209" mass="24121">MKQIHIIFFMLLAVQSLNVRAQNADKDSIEATEMDYQIPIQFLVDTVADENGKYLCITLPKVLKIPPPAFADERSRENYYKLVKHIKKVLPYAVSAKQLILETYQLLQCMDEKERKKHIKILEKELRSKYLPIFKKLSTSEGVLLTKLIDRECGMSGYEIAKTFLGSFDAGKYQLLGKMFGQDLKRRYDPKGADRITERLVKLVESGQI</sequence>
<accession>A0A5P8E7A4</accession>
<keyword evidence="1" id="KW-0732">Signal</keyword>
<keyword evidence="3" id="KW-1185">Reference proteome</keyword>
<dbReference type="KEGG" id="alq:C7Y71_006915"/>
<dbReference type="OrthoDB" id="1491885at2"/>
<name>A0A5P8E7A4_9BACT</name>
<evidence type="ECO:0000313" key="2">
    <source>
        <dbReference type="EMBL" id="QFQ12770.1"/>
    </source>
</evidence>
<dbReference type="EMBL" id="CP033459">
    <property type="protein sequence ID" value="QFQ12770.1"/>
    <property type="molecule type" value="Genomic_DNA"/>
</dbReference>
<proteinExistence type="predicted"/>
<evidence type="ECO:0000256" key="1">
    <source>
        <dbReference type="SAM" id="SignalP"/>
    </source>
</evidence>
<organism evidence="2 3">
    <name type="scientific">Pseudoprevotella muciniphila</name>
    <dbReference type="NCBI Taxonomy" id="2133944"/>
    <lineage>
        <taxon>Bacteria</taxon>
        <taxon>Pseudomonadati</taxon>
        <taxon>Bacteroidota</taxon>
        <taxon>Bacteroidia</taxon>
        <taxon>Bacteroidales</taxon>
        <taxon>Prevotellaceae</taxon>
        <taxon>Pseudoprevotella</taxon>
    </lineage>
</organism>
<dbReference type="AlphaFoldDB" id="A0A5P8E7A4"/>